<gene>
    <name evidence="2" type="ORF">RJ641_012496</name>
</gene>
<keyword evidence="1" id="KW-0472">Membrane</keyword>
<accession>A0AAN8Z0L0</accession>
<dbReference type="EMBL" id="JBAMMX010000019">
    <property type="protein sequence ID" value="KAK6921989.1"/>
    <property type="molecule type" value="Genomic_DNA"/>
</dbReference>
<sequence length="104" mass="11943">MSKLYLDVLHACYREEKVQEFSESTNSYMLWLSFGSLIFSFGGLAILALENLFCEEEAPLIPSWIAEFWFPHIFFVRGGLAIMALENLFCEEEAPLIPSRIGTR</sequence>
<proteinExistence type="predicted"/>
<comment type="caution">
    <text evidence="2">The sequence shown here is derived from an EMBL/GenBank/DDBJ whole genome shotgun (WGS) entry which is preliminary data.</text>
</comment>
<protein>
    <submittedName>
        <fullName evidence="2">Uncharacterized protein</fullName>
    </submittedName>
</protein>
<evidence type="ECO:0000256" key="1">
    <source>
        <dbReference type="SAM" id="Phobius"/>
    </source>
</evidence>
<dbReference type="AlphaFoldDB" id="A0AAN8Z0L0"/>
<feature type="non-terminal residue" evidence="2">
    <location>
        <position position="104"/>
    </location>
</feature>
<dbReference type="Proteomes" id="UP001370490">
    <property type="component" value="Unassembled WGS sequence"/>
</dbReference>
<evidence type="ECO:0000313" key="3">
    <source>
        <dbReference type="Proteomes" id="UP001370490"/>
    </source>
</evidence>
<keyword evidence="1" id="KW-1133">Transmembrane helix</keyword>
<keyword evidence="3" id="KW-1185">Reference proteome</keyword>
<organism evidence="2 3">
    <name type="scientific">Dillenia turbinata</name>
    <dbReference type="NCBI Taxonomy" id="194707"/>
    <lineage>
        <taxon>Eukaryota</taxon>
        <taxon>Viridiplantae</taxon>
        <taxon>Streptophyta</taxon>
        <taxon>Embryophyta</taxon>
        <taxon>Tracheophyta</taxon>
        <taxon>Spermatophyta</taxon>
        <taxon>Magnoliopsida</taxon>
        <taxon>eudicotyledons</taxon>
        <taxon>Gunneridae</taxon>
        <taxon>Pentapetalae</taxon>
        <taxon>Dilleniales</taxon>
        <taxon>Dilleniaceae</taxon>
        <taxon>Dillenia</taxon>
    </lineage>
</organism>
<feature type="transmembrane region" description="Helical" evidence="1">
    <location>
        <begin position="28"/>
        <end position="49"/>
    </location>
</feature>
<name>A0AAN8Z0L0_9MAGN</name>
<reference evidence="2 3" key="1">
    <citation type="submission" date="2023-12" db="EMBL/GenBank/DDBJ databases">
        <title>A high-quality genome assembly for Dillenia turbinata (Dilleniales).</title>
        <authorList>
            <person name="Chanderbali A."/>
        </authorList>
    </citation>
    <scope>NUCLEOTIDE SEQUENCE [LARGE SCALE GENOMIC DNA]</scope>
    <source>
        <strain evidence="2">LSX21</strain>
        <tissue evidence="2">Leaf</tissue>
    </source>
</reference>
<evidence type="ECO:0000313" key="2">
    <source>
        <dbReference type="EMBL" id="KAK6921989.1"/>
    </source>
</evidence>
<keyword evidence="1" id="KW-0812">Transmembrane</keyword>